<comment type="similarity">
    <text evidence="3 11">Belongs to the PrsA family.</text>
</comment>
<dbReference type="Gene3D" id="3.10.50.40">
    <property type="match status" value="1"/>
</dbReference>
<dbReference type="InterPro" id="IPR046357">
    <property type="entry name" value="PPIase_dom_sf"/>
</dbReference>
<organism evidence="13 14">
    <name type="scientific">Catellicoccus marimammalium M35/04/3</name>
    <dbReference type="NCBI Taxonomy" id="1234409"/>
    <lineage>
        <taxon>Bacteria</taxon>
        <taxon>Bacillati</taxon>
        <taxon>Bacillota</taxon>
        <taxon>Bacilli</taxon>
        <taxon>Lactobacillales</taxon>
        <taxon>Enterococcaceae</taxon>
        <taxon>Catellicoccus</taxon>
    </lineage>
</organism>
<keyword evidence="5 11" id="KW-0732">Signal</keyword>
<dbReference type="OrthoDB" id="2194386at2"/>
<sequence>MKKSMLTIATASLCGLFLLTGCGKKDDYVVSMKGGGITQEQYYNKIKTLETSQQTLQQMVIAKVAEEQCGDKVSDKDVDKELEKIQKQIGGKDKFEQQLKLIGQSESSFKKSLKQQLTIQELLKSNVKVTDDQMKKAFKDFHPEVEAQVICVSEKKKADDLLAKVEKDPKKFGEIAKKESADESAKKDGEITFDSNSTNVPAAVKEAAWKMKDGQISKVIKASTQDPSTLQTIDSYYIIKMNKQQDKGNDYKKYEKELKDIVTQQELSNPTFMQETIKKALKEEDVKVDDKDLQNVLAQFTGASNSDQKDDKKEEK</sequence>
<evidence type="ECO:0000256" key="8">
    <source>
        <dbReference type="ARBA" id="ARBA00023139"/>
    </source>
</evidence>
<dbReference type="InterPro" id="IPR050245">
    <property type="entry name" value="PrsA_foldase"/>
</dbReference>
<dbReference type="RefSeq" id="WP_009488287.1">
    <property type="nucleotide sequence ID" value="NZ_AMYT01000007.1"/>
</dbReference>
<dbReference type="InterPro" id="IPR023059">
    <property type="entry name" value="Foldase_PrsA"/>
</dbReference>
<dbReference type="Gene3D" id="1.10.4030.10">
    <property type="entry name" value="Porin chaperone SurA, peptide-binding domain"/>
    <property type="match status" value="1"/>
</dbReference>
<keyword evidence="10 11" id="KW-0449">Lipoprotein</keyword>
<dbReference type="InterPro" id="IPR000297">
    <property type="entry name" value="PPIase_PpiC"/>
</dbReference>
<evidence type="ECO:0000256" key="10">
    <source>
        <dbReference type="ARBA" id="ARBA00023288"/>
    </source>
</evidence>
<keyword evidence="7 11" id="KW-0472">Membrane</keyword>
<comment type="function">
    <text evidence="11">Plays a major role in protein secretion by helping the post-translocational extracellular folding of several secreted proteins.</text>
</comment>
<keyword evidence="6 11" id="KW-0697">Rotamase</keyword>
<evidence type="ECO:0000256" key="9">
    <source>
        <dbReference type="ARBA" id="ARBA00023235"/>
    </source>
</evidence>
<keyword evidence="9 11" id="KW-0413">Isomerase</keyword>
<evidence type="ECO:0000256" key="3">
    <source>
        <dbReference type="ARBA" id="ARBA00006071"/>
    </source>
</evidence>
<dbReference type="InterPro" id="IPR027304">
    <property type="entry name" value="Trigger_fact/SurA_dom_sf"/>
</dbReference>
<evidence type="ECO:0000313" key="14">
    <source>
        <dbReference type="Proteomes" id="UP000016057"/>
    </source>
</evidence>
<reference evidence="13 14" key="1">
    <citation type="journal article" date="2013" name="Genome Announc.">
        <title>Draft Genome Sequence of Catellicoccus marimammalium, a Novel Species Commonly Found in Gull Feces.</title>
        <authorList>
            <person name="Weigand M.R."/>
            <person name="Ryu H."/>
            <person name="Bozcek L."/>
            <person name="Konstantinidis K.T."/>
            <person name="Santo Domingo J.W."/>
        </authorList>
    </citation>
    <scope>NUCLEOTIDE SEQUENCE [LARGE SCALE GENOMIC DNA]</scope>
    <source>
        <strain evidence="13 14">M35/04/3</strain>
    </source>
</reference>
<dbReference type="STRING" id="1234409.C683_0121"/>
<proteinExistence type="inferred from homology"/>
<protein>
    <recommendedName>
        <fullName evidence="11">Foldase protein PrsA</fullName>
        <ecNumber evidence="11">5.2.1.8</ecNumber>
    </recommendedName>
</protein>
<dbReference type="SUPFAM" id="SSF54534">
    <property type="entry name" value="FKBP-like"/>
    <property type="match status" value="1"/>
</dbReference>
<evidence type="ECO:0000313" key="13">
    <source>
        <dbReference type="EMBL" id="EKU27862.1"/>
    </source>
</evidence>
<dbReference type="GO" id="GO:0005886">
    <property type="term" value="C:plasma membrane"/>
    <property type="evidence" value="ECO:0007669"/>
    <property type="project" value="UniProtKB-SubCell"/>
</dbReference>
<keyword evidence="14" id="KW-1185">Reference proteome</keyword>
<evidence type="ECO:0000259" key="12">
    <source>
        <dbReference type="PROSITE" id="PS50198"/>
    </source>
</evidence>
<dbReference type="PANTHER" id="PTHR47245:SF1">
    <property type="entry name" value="FOLDASE PROTEIN PRSA"/>
    <property type="match status" value="1"/>
</dbReference>
<dbReference type="AlphaFoldDB" id="K8ZCT1"/>
<feature type="domain" description="PpiC" evidence="12">
    <location>
        <begin position="142"/>
        <end position="243"/>
    </location>
</feature>
<dbReference type="PROSITE" id="PS51257">
    <property type="entry name" value="PROKAR_LIPOPROTEIN"/>
    <property type="match status" value="1"/>
</dbReference>
<evidence type="ECO:0000256" key="4">
    <source>
        <dbReference type="ARBA" id="ARBA00022475"/>
    </source>
</evidence>
<evidence type="ECO:0000256" key="1">
    <source>
        <dbReference type="ARBA" id="ARBA00000971"/>
    </source>
</evidence>
<name>K8ZCT1_9ENTE</name>
<gene>
    <name evidence="11" type="primary">prsA</name>
    <name evidence="13" type="ORF">C683_0121</name>
</gene>
<dbReference type="GO" id="GO:0003755">
    <property type="term" value="F:peptidyl-prolyl cis-trans isomerase activity"/>
    <property type="evidence" value="ECO:0007669"/>
    <property type="project" value="UniProtKB-UniRule"/>
</dbReference>
<dbReference type="SUPFAM" id="SSF109998">
    <property type="entry name" value="Triger factor/SurA peptide-binding domain-like"/>
    <property type="match status" value="1"/>
</dbReference>
<evidence type="ECO:0000256" key="5">
    <source>
        <dbReference type="ARBA" id="ARBA00022729"/>
    </source>
</evidence>
<dbReference type="HAMAP" id="MF_01145">
    <property type="entry name" value="Foldase_PrsA"/>
    <property type="match status" value="1"/>
</dbReference>
<comment type="subcellular location">
    <subcellularLocation>
        <location evidence="2 11">Cell membrane</location>
        <topology evidence="2 11">Lipid-anchor</topology>
    </subcellularLocation>
</comment>
<evidence type="ECO:0000256" key="11">
    <source>
        <dbReference type="HAMAP-Rule" id="MF_01145"/>
    </source>
</evidence>
<evidence type="ECO:0000256" key="2">
    <source>
        <dbReference type="ARBA" id="ARBA00004193"/>
    </source>
</evidence>
<dbReference type="PATRIC" id="fig|1234409.3.peg.93"/>
<keyword evidence="8 11" id="KW-0564">Palmitate</keyword>
<dbReference type="Pfam" id="PF00639">
    <property type="entry name" value="Rotamase"/>
    <property type="match status" value="1"/>
</dbReference>
<dbReference type="PROSITE" id="PS50198">
    <property type="entry name" value="PPIC_PPIASE_2"/>
    <property type="match status" value="1"/>
</dbReference>
<evidence type="ECO:0000256" key="7">
    <source>
        <dbReference type="ARBA" id="ARBA00023136"/>
    </source>
</evidence>
<dbReference type="PANTHER" id="PTHR47245">
    <property type="entry name" value="PEPTIDYLPROLYL ISOMERASE"/>
    <property type="match status" value="1"/>
</dbReference>
<dbReference type="EC" id="5.2.1.8" evidence="11"/>
<comment type="caution">
    <text evidence="13">The sequence shown here is derived from an EMBL/GenBank/DDBJ whole genome shotgun (WGS) entry which is preliminary data.</text>
</comment>
<keyword evidence="4 11" id="KW-1003">Cell membrane</keyword>
<dbReference type="eggNOG" id="COG0760">
    <property type="taxonomic scope" value="Bacteria"/>
</dbReference>
<dbReference type="GO" id="GO:0006457">
    <property type="term" value="P:protein folding"/>
    <property type="evidence" value="ECO:0007669"/>
    <property type="project" value="UniProtKB-UniRule"/>
</dbReference>
<evidence type="ECO:0000256" key="6">
    <source>
        <dbReference type="ARBA" id="ARBA00023110"/>
    </source>
</evidence>
<accession>K8ZCT1</accession>
<dbReference type="EMBL" id="AMYT01000007">
    <property type="protein sequence ID" value="EKU27862.1"/>
    <property type="molecule type" value="Genomic_DNA"/>
</dbReference>
<comment type="catalytic activity">
    <reaction evidence="1 11">
        <text>[protein]-peptidylproline (omega=180) = [protein]-peptidylproline (omega=0)</text>
        <dbReference type="Rhea" id="RHEA:16237"/>
        <dbReference type="Rhea" id="RHEA-COMP:10747"/>
        <dbReference type="Rhea" id="RHEA-COMP:10748"/>
        <dbReference type="ChEBI" id="CHEBI:83833"/>
        <dbReference type="ChEBI" id="CHEBI:83834"/>
        <dbReference type="EC" id="5.2.1.8"/>
    </reaction>
</comment>
<dbReference type="Proteomes" id="UP000016057">
    <property type="component" value="Unassembled WGS sequence"/>
</dbReference>